<feature type="domain" description="Signal recognition particle receptor alpha subunit N-terminal" evidence="2">
    <location>
        <begin position="1"/>
        <end position="88"/>
    </location>
</feature>
<evidence type="ECO:0000256" key="1">
    <source>
        <dbReference type="SAM" id="MobiDB-lite"/>
    </source>
</evidence>
<dbReference type="GO" id="GO:0003924">
    <property type="term" value="F:GTPase activity"/>
    <property type="evidence" value="ECO:0007669"/>
    <property type="project" value="InterPro"/>
</dbReference>
<keyword evidence="4" id="KW-1185">Reference proteome</keyword>
<dbReference type="STRING" id="45351.A7TD82"/>
<accession>A7TD82</accession>
<dbReference type="Pfam" id="PF04086">
    <property type="entry name" value="SRP-alpha_N"/>
    <property type="match status" value="1"/>
</dbReference>
<reference evidence="3 4" key="1">
    <citation type="journal article" date="2007" name="Science">
        <title>Sea anemone genome reveals ancestral eumetazoan gene repertoire and genomic organization.</title>
        <authorList>
            <person name="Putnam N.H."/>
            <person name="Srivastava M."/>
            <person name="Hellsten U."/>
            <person name="Dirks B."/>
            <person name="Chapman J."/>
            <person name="Salamov A."/>
            <person name="Terry A."/>
            <person name="Shapiro H."/>
            <person name="Lindquist E."/>
            <person name="Kapitonov V.V."/>
            <person name="Jurka J."/>
            <person name="Genikhovich G."/>
            <person name="Grigoriev I.V."/>
            <person name="Lucas S.M."/>
            <person name="Steele R.E."/>
            <person name="Finnerty J.R."/>
            <person name="Technau U."/>
            <person name="Martindale M.Q."/>
            <person name="Rokhsar D.S."/>
        </authorList>
    </citation>
    <scope>NUCLEOTIDE SEQUENCE [LARGE SCALE GENOMIC DNA]</scope>
    <source>
        <strain evidence="4">CH2 X CH6</strain>
    </source>
</reference>
<dbReference type="InParanoid" id="A7TD82"/>
<gene>
    <name evidence="3" type="ORF">NEMVEDRAFT_v1g225533</name>
</gene>
<dbReference type="GO" id="GO:0005047">
    <property type="term" value="F:signal recognition particle binding"/>
    <property type="evidence" value="ECO:0007669"/>
    <property type="project" value="InterPro"/>
</dbReference>
<dbReference type="GO" id="GO:0006886">
    <property type="term" value="P:intracellular protein transport"/>
    <property type="evidence" value="ECO:0007669"/>
    <property type="project" value="InterPro"/>
</dbReference>
<dbReference type="HOGENOM" id="CLU_1987203_0_0_1"/>
<sequence>MRTFEESKKSQKTVASMIIDKNEEKTGKGKSKKEQKEVAPAPITPSPAPVVQETAGNGGLSAEEVIQRNREKLMRKMAGKPVKAAATSRSNVGGSVFSFFKGLAGQSTLAKEQISPVLEKMKEHLT</sequence>
<dbReference type="PhylomeDB" id="A7TD82"/>
<dbReference type="GO" id="GO:0005785">
    <property type="term" value="C:signal recognition particle receptor complex"/>
    <property type="evidence" value="ECO:0007669"/>
    <property type="project" value="InterPro"/>
</dbReference>
<evidence type="ECO:0000313" key="4">
    <source>
        <dbReference type="Proteomes" id="UP000001593"/>
    </source>
</evidence>
<evidence type="ECO:0000313" key="3">
    <source>
        <dbReference type="EMBL" id="EDO25971.1"/>
    </source>
</evidence>
<protein>
    <recommendedName>
        <fullName evidence="2">Signal recognition particle receptor alpha subunit N-terminal domain-containing protein</fullName>
    </recommendedName>
</protein>
<dbReference type="InterPro" id="IPR007222">
    <property type="entry name" value="Sig_recog_particle_rcpt_asu_N"/>
</dbReference>
<name>A7TD82_NEMVE</name>
<proteinExistence type="predicted"/>
<feature type="region of interest" description="Disordered" evidence="1">
    <location>
        <begin position="1"/>
        <end position="60"/>
    </location>
</feature>
<feature type="compositionally biased region" description="Basic and acidic residues" evidence="1">
    <location>
        <begin position="20"/>
        <end position="37"/>
    </location>
</feature>
<organism evidence="3 4">
    <name type="scientific">Nematostella vectensis</name>
    <name type="common">Starlet sea anemone</name>
    <dbReference type="NCBI Taxonomy" id="45351"/>
    <lineage>
        <taxon>Eukaryota</taxon>
        <taxon>Metazoa</taxon>
        <taxon>Cnidaria</taxon>
        <taxon>Anthozoa</taxon>
        <taxon>Hexacorallia</taxon>
        <taxon>Actiniaria</taxon>
        <taxon>Edwardsiidae</taxon>
        <taxon>Nematostella</taxon>
    </lineage>
</organism>
<dbReference type="Proteomes" id="UP000001593">
    <property type="component" value="Unassembled WGS sequence"/>
</dbReference>
<feature type="non-terminal residue" evidence="3">
    <location>
        <position position="1"/>
    </location>
</feature>
<dbReference type="AlphaFoldDB" id="A7TD82"/>
<evidence type="ECO:0000259" key="2">
    <source>
        <dbReference type="Pfam" id="PF04086"/>
    </source>
</evidence>
<dbReference type="EMBL" id="DS477389">
    <property type="protein sequence ID" value="EDO25971.1"/>
    <property type="molecule type" value="Genomic_DNA"/>
</dbReference>
<dbReference type="GO" id="GO:0005525">
    <property type="term" value="F:GTP binding"/>
    <property type="evidence" value="ECO:0007669"/>
    <property type="project" value="InterPro"/>
</dbReference>